<dbReference type="InterPro" id="IPR013217">
    <property type="entry name" value="Methyltransf_12"/>
</dbReference>
<organism evidence="2 3">
    <name type="scientific">Pseudonocardia benzenivorans</name>
    <dbReference type="NCBI Taxonomy" id="228005"/>
    <lineage>
        <taxon>Bacteria</taxon>
        <taxon>Bacillati</taxon>
        <taxon>Actinomycetota</taxon>
        <taxon>Actinomycetes</taxon>
        <taxon>Pseudonocardiales</taxon>
        <taxon>Pseudonocardiaceae</taxon>
        <taxon>Pseudonocardia</taxon>
    </lineage>
</organism>
<dbReference type="Proteomes" id="UP001597182">
    <property type="component" value="Unassembled WGS sequence"/>
</dbReference>
<dbReference type="GO" id="GO:0008168">
    <property type="term" value="F:methyltransferase activity"/>
    <property type="evidence" value="ECO:0007669"/>
    <property type="project" value="UniProtKB-KW"/>
</dbReference>
<evidence type="ECO:0000313" key="3">
    <source>
        <dbReference type="Proteomes" id="UP001597182"/>
    </source>
</evidence>
<dbReference type="GO" id="GO:0032259">
    <property type="term" value="P:methylation"/>
    <property type="evidence" value="ECO:0007669"/>
    <property type="project" value="UniProtKB-KW"/>
</dbReference>
<keyword evidence="3" id="KW-1185">Reference proteome</keyword>
<dbReference type="InterPro" id="IPR029063">
    <property type="entry name" value="SAM-dependent_MTases_sf"/>
</dbReference>
<feature type="domain" description="Methyltransferase type 12" evidence="1">
    <location>
        <begin position="45"/>
        <end position="134"/>
    </location>
</feature>
<dbReference type="EC" id="2.1.1.-" evidence="2"/>
<gene>
    <name evidence="2" type="ORF">ACFQ34_08955</name>
</gene>
<sequence length="255" mass="27604">MSTEYALQDSWHRARRRMDCMEATYDPGTIRHLTALGVGPGMRCLEVGAGGGSIARWLADRVGPGGEVAAVDIDVRFLSDLPPPVSVHECDVRVDPLPGDGFDLVHVRFLLAHLAERDEVLDRFVAALRPGGWLLVEECDSVSTAAMVPGTPHETMMRHAERVLRQLIDVDMGRALPGMLTSRGLDGIGVDCHVPFAEGGGPEAEWMLLTVGQLHEATGGLADEETFARWEAALREPRTWVPGGAIVSAWGRRAG</sequence>
<name>A0ABW3VGR3_9PSEU</name>
<keyword evidence="2" id="KW-0489">Methyltransferase</keyword>
<comment type="caution">
    <text evidence="2">The sequence shown here is derived from an EMBL/GenBank/DDBJ whole genome shotgun (WGS) entry which is preliminary data.</text>
</comment>
<dbReference type="Pfam" id="PF08242">
    <property type="entry name" value="Methyltransf_12"/>
    <property type="match status" value="1"/>
</dbReference>
<proteinExistence type="predicted"/>
<dbReference type="Gene3D" id="3.40.50.150">
    <property type="entry name" value="Vaccinia Virus protein VP39"/>
    <property type="match status" value="1"/>
</dbReference>
<dbReference type="PANTHER" id="PTHR43591">
    <property type="entry name" value="METHYLTRANSFERASE"/>
    <property type="match status" value="1"/>
</dbReference>
<dbReference type="EMBL" id="JBHTMB010000061">
    <property type="protein sequence ID" value="MFD1233408.1"/>
    <property type="molecule type" value="Genomic_DNA"/>
</dbReference>
<evidence type="ECO:0000313" key="2">
    <source>
        <dbReference type="EMBL" id="MFD1233408.1"/>
    </source>
</evidence>
<accession>A0ABW3VGR3</accession>
<dbReference type="SUPFAM" id="SSF53335">
    <property type="entry name" value="S-adenosyl-L-methionine-dependent methyltransferases"/>
    <property type="match status" value="1"/>
</dbReference>
<dbReference type="RefSeq" id="WP_346094147.1">
    <property type="nucleotide sequence ID" value="NZ_BAABKS010000087.1"/>
</dbReference>
<dbReference type="CDD" id="cd02440">
    <property type="entry name" value="AdoMet_MTases"/>
    <property type="match status" value="1"/>
</dbReference>
<protein>
    <submittedName>
        <fullName evidence="2">Class I SAM-dependent methyltransferase</fullName>
        <ecNumber evidence="2">2.1.1.-</ecNumber>
    </submittedName>
</protein>
<evidence type="ECO:0000259" key="1">
    <source>
        <dbReference type="Pfam" id="PF08242"/>
    </source>
</evidence>
<keyword evidence="2" id="KW-0808">Transferase</keyword>
<reference evidence="3" key="1">
    <citation type="journal article" date="2019" name="Int. J. Syst. Evol. Microbiol.">
        <title>The Global Catalogue of Microorganisms (GCM) 10K type strain sequencing project: providing services to taxonomists for standard genome sequencing and annotation.</title>
        <authorList>
            <consortium name="The Broad Institute Genomics Platform"/>
            <consortium name="The Broad Institute Genome Sequencing Center for Infectious Disease"/>
            <person name="Wu L."/>
            <person name="Ma J."/>
        </authorList>
    </citation>
    <scope>NUCLEOTIDE SEQUENCE [LARGE SCALE GENOMIC DNA]</scope>
    <source>
        <strain evidence="3">CCUG 49018</strain>
    </source>
</reference>